<keyword evidence="1" id="KW-0812">Transmembrane</keyword>
<evidence type="ECO:0000256" key="1">
    <source>
        <dbReference type="SAM" id="Phobius"/>
    </source>
</evidence>
<dbReference type="RefSeq" id="WP_175350730.1">
    <property type="nucleotide sequence ID" value="NZ_BAAAWQ010000001.1"/>
</dbReference>
<feature type="transmembrane region" description="Helical" evidence="1">
    <location>
        <begin position="42"/>
        <end position="59"/>
    </location>
</feature>
<protein>
    <recommendedName>
        <fullName evidence="4">PrgI family protein</fullName>
    </recommendedName>
</protein>
<dbReference type="EMBL" id="JABMCE010000060">
    <property type="protein sequence ID" value="NUU13176.1"/>
    <property type="molecule type" value="Genomic_DNA"/>
</dbReference>
<keyword evidence="3" id="KW-1185">Reference proteome</keyword>
<sequence length="394" mass="42756">MGDQQRPSSLWKRFVFVDPWADASMYGPRGTFFPLWTSAMRLYLIGLGVVLLGVLFGLPLSPSGIAMRIAGFAVVLGVACYLWTRPTWGRVAYGPHDVSAGMVYWGHRSRDTSEVQTLKDYARTIAAVYGPDRYGQLWLAFADGQSDVVPDGHIVEVVEASDFFNRRPMHQIAPPPVPQIQANDFELAALLSNANQRGGSRASLAQLTAMLPSHPPTEAALVRLEDLGLADRMKRSRPPTFRITRAGTIHMMSRAVGDFDPGEPLTTVTDRQGVFVSVHNENGQLQINFDSPGAVQQRDNGVAHVTTMDPSVIDLLRELLSARERIVAGLPSSEARVVADDLQELHDALAADPGDESRLKRLALRVLVVGADVVKGAIGSGVWTGIAAWAGLSS</sequence>
<accession>A0ABX2MCV7</accession>
<evidence type="ECO:0000313" key="2">
    <source>
        <dbReference type="EMBL" id="NUU13176.1"/>
    </source>
</evidence>
<feature type="transmembrane region" description="Helical" evidence="1">
    <location>
        <begin position="65"/>
        <end position="84"/>
    </location>
</feature>
<dbReference type="Proteomes" id="UP000573001">
    <property type="component" value="Unassembled WGS sequence"/>
</dbReference>
<evidence type="ECO:0008006" key="4">
    <source>
        <dbReference type="Google" id="ProtNLM"/>
    </source>
</evidence>
<proteinExistence type="predicted"/>
<evidence type="ECO:0000313" key="3">
    <source>
        <dbReference type="Proteomes" id="UP000573001"/>
    </source>
</evidence>
<keyword evidence="1" id="KW-1133">Transmembrane helix</keyword>
<organism evidence="2 3">
    <name type="scientific">Curtobacterium pusillum</name>
    <dbReference type="NCBI Taxonomy" id="69373"/>
    <lineage>
        <taxon>Bacteria</taxon>
        <taxon>Bacillati</taxon>
        <taxon>Actinomycetota</taxon>
        <taxon>Actinomycetes</taxon>
        <taxon>Micrococcales</taxon>
        <taxon>Microbacteriaceae</taxon>
        <taxon>Curtobacterium</taxon>
    </lineage>
</organism>
<name>A0ABX2MCV7_9MICO</name>
<comment type="caution">
    <text evidence="2">The sequence shown here is derived from an EMBL/GenBank/DDBJ whole genome shotgun (WGS) entry which is preliminary data.</text>
</comment>
<keyword evidence="1" id="KW-0472">Membrane</keyword>
<reference evidence="2 3" key="1">
    <citation type="submission" date="2020-05" db="EMBL/GenBank/DDBJ databases">
        <title>Genome Sequencing of Type Strains.</title>
        <authorList>
            <person name="Lemaire J.F."/>
            <person name="Inderbitzin P."/>
            <person name="Gregorio O.A."/>
            <person name="Collins S.B."/>
            <person name="Wespe N."/>
            <person name="Knight-Connoni V."/>
        </authorList>
    </citation>
    <scope>NUCLEOTIDE SEQUENCE [LARGE SCALE GENOMIC DNA]</scope>
    <source>
        <strain evidence="2 3">ATCC 19096</strain>
    </source>
</reference>
<gene>
    <name evidence="2" type="ORF">HP507_04915</name>
</gene>